<keyword evidence="2" id="KW-0449">Lipoprotein</keyword>
<dbReference type="PANTHER" id="PTHR35869:SF1">
    <property type="entry name" value="OUTER-MEMBRANE LIPOPROTEIN CARRIER PROTEIN"/>
    <property type="match status" value="1"/>
</dbReference>
<dbReference type="InterPro" id="IPR004564">
    <property type="entry name" value="OM_lipoprot_carrier_LolA-like"/>
</dbReference>
<sequence length="215" mass="23559">MTRRRILGAAAALALAPWVSRPALAQQGAAQGGIDRTALGRVEAYLNGLRTLRARFLQVAQNGASAQGTALISRPGRMRFDYDPPEPLLLVAAGGQVLMYDRELRQPTAVPASSTPLGVLLRPEIRLSGDITVFGMERSGGFLRVGLHRTEAAAEGRLILAFAEDPLELRQWTVLDAQGRETRVTLYEVESGMTLDNRLFDFNDPRFFEGEAARR</sequence>
<feature type="signal peptide" evidence="1">
    <location>
        <begin position="1"/>
        <end position="25"/>
    </location>
</feature>
<comment type="caution">
    <text evidence="2">The sequence shown here is derived from an EMBL/GenBank/DDBJ whole genome shotgun (WGS) entry which is preliminary data.</text>
</comment>
<accession>A0ABS6H3W4</accession>
<dbReference type="CDD" id="cd16325">
    <property type="entry name" value="LolA"/>
    <property type="match status" value="1"/>
</dbReference>
<organism evidence="2 3">
    <name type="scientific">Falsiroseomonas oleicola</name>
    <dbReference type="NCBI Taxonomy" id="2801474"/>
    <lineage>
        <taxon>Bacteria</taxon>
        <taxon>Pseudomonadati</taxon>
        <taxon>Pseudomonadota</taxon>
        <taxon>Alphaproteobacteria</taxon>
        <taxon>Acetobacterales</taxon>
        <taxon>Roseomonadaceae</taxon>
        <taxon>Falsiroseomonas</taxon>
    </lineage>
</organism>
<reference evidence="2 3" key="1">
    <citation type="submission" date="2021-01" db="EMBL/GenBank/DDBJ databases">
        <title>Roseomonas sp. nov, a bacterium isolated from an oil production mixture in Yumen Oilfield.</title>
        <authorList>
            <person name="Wu D."/>
        </authorList>
    </citation>
    <scope>NUCLEOTIDE SEQUENCE [LARGE SCALE GENOMIC DNA]</scope>
    <source>
        <strain evidence="2 3">ROY-5-3</strain>
    </source>
</reference>
<dbReference type="PANTHER" id="PTHR35869">
    <property type="entry name" value="OUTER-MEMBRANE LIPOPROTEIN CARRIER PROTEIN"/>
    <property type="match status" value="1"/>
</dbReference>
<gene>
    <name evidence="2" type="ORF">JJQ90_06580</name>
</gene>
<name>A0ABS6H3W4_9PROT</name>
<dbReference type="Pfam" id="PF03548">
    <property type="entry name" value="LolA"/>
    <property type="match status" value="1"/>
</dbReference>
<feature type="chain" id="PRO_5045718277" evidence="1">
    <location>
        <begin position="26"/>
        <end position="215"/>
    </location>
</feature>
<proteinExistence type="predicted"/>
<protein>
    <submittedName>
        <fullName evidence="2">Outer membrane lipoprotein carrier protein LolA</fullName>
    </submittedName>
</protein>
<dbReference type="Proteomes" id="UP000689967">
    <property type="component" value="Unassembled WGS sequence"/>
</dbReference>
<keyword evidence="1" id="KW-0732">Signal</keyword>
<evidence type="ECO:0000256" key="1">
    <source>
        <dbReference type="SAM" id="SignalP"/>
    </source>
</evidence>
<evidence type="ECO:0000313" key="3">
    <source>
        <dbReference type="Proteomes" id="UP000689967"/>
    </source>
</evidence>
<dbReference type="EMBL" id="JAERQM010000001">
    <property type="protein sequence ID" value="MBU8543364.1"/>
    <property type="molecule type" value="Genomic_DNA"/>
</dbReference>
<keyword evidence="3" id="KW-1185">Reference proteome</keyword>
<evidence type="ECO:0000313" key="2">
    <source>
        <dbReference type="EMBL" id="MBU8543364.1"/>
    </source>
</evidence>